<evidence type="ECO:0000313" key="2">
    <source>
        <dbReference type="EMBL" id="RZS56811.1"/>
    </source>
</evidence>
<evidence type="ECO:0000256" key="1">
    <source>
        <dbReference type="SAM" id="MobiDB-lite"/>
    </source>
</evidence>
<comment type="caution">
    <text evidence="2">The sequence shown here is derived from an EMBL/GenBank/DDBJ whole genome shotgun (WGS) entry which is preliminary data.</text>
</comment>
<name>A0A4Q7LQZ5_9BURK</name>
<dbReference type="AlphaFoldDB" id="A0A4Q7LQZ5"/>
<dbReference type="OrthoDB" id="8687690at2"/>
<proteinExistence type="predicted"/>
<protein>
    <submittedName>
        <fullName evidence="2">Uncharacterized protein</fullName>
    </submittedName>
</protein>
<keyword evidence="3" id="KW-1185">Reference proteome</keyword>
<reference evidence="2 3" key="1">
    <citation type="submission" date="2019-02" db="EMBL/GenBank/DDBJ databases">
        <title>Genomic Encyclopedia of Type Strains, Phase IV (KMG-IV): sequencing the most valuable type-strain genomes for metagenomic binning, comparative biology and taxonomic classification.</title>
        <authorList>
            <person name="Goeker M."/>
        </authorList>
    </citation>
    <scope>NUCLEOTIDE SEQUENCE [LARGE SCALE GENOMIC DNA]</scope>
    <source>
        <strain evidence="2 3">DSM 10617</strain>
    </source>
</reference>
<evidence type="ECO:0000313" key="3">
    <source>
        <dbReference type="Proteomes" id="UP000293433"/>
    </source>
</evidence>
<dbReference type="EMBL" id="SGWV01000008">
    <property type="protein sequence ID" value="RZS56811.1"/>
    <property type="molecule type" value="Genomic_DNA"/>
</dbReference>
<feature type="compositionally biased region" description="Low complexity" evidence="1">
    <location>
        <begin position="1"/>
        <end position="20"/>
    </location>
</feature>
<feature type="region of interest" description="Disordered" evidence="1">
    <location>
        <begin position="1"/>
        <end position="28"/>
    </location>
</feature>
<dbReference type="Proteomes" id="UP000293433">
    <property type="component" value="Unassembled WGS sequence"/>
</dbReference>
<gene>
    <name evidence="2" type="ORF">EV685_1366</name>
</gene>
<dbReference type="RefSeq" id="WP_130481237.1">
    <property type="nucleotide sequence ID" value="NZ_SGWV01000008.1"/>
</dbReference>
<accession>A0A4Q7LQZ5</accession>
<sequence length="116" mass="12811">MTNANTAAATATTSTETPATFSREQGCSEAEWQGWLPGAVGPHPWRSLGPGRAEVQLDASQPGARLLLDWETLPPRQIALLRMPRLAVRFTFEACNAQDRARFMDYFDLYTRRGGG</sequence>
<organism evidence="2 3">
    <name type="scientific">Sphaerotilus mobilis</name>
    <dbReference type="NCBI Taxonomy" id="47994"/>
    <lineage>
        <taxon>Bacteria</taxon>
        <taxon>Pseudomonadati</taxon>
        <taxon>Pseudomonadota</taxon>
        <taxon>Betaproteobacteria</taxon>
        <taxon>Burkholderiales</taxon>
        <taxon>Sphaerotilaceae</taxon>
        <taxon>Sphaerotilus</taxon>
    </lineage>
</organism>